<protein>
    <recommendedName>
        <fullName evidence="13">Odorant receptor</fullName>
    </recommendedName>
</protein>
<feature type="transmembrane region" description="Helical" evidence="10">
    <location>
        <begin position="140"/>
        <end position="165"/>
    </location>
</feature>
<proteinExistence type="predicted"/>
<sequence length="323" mass="36433">MGKREGAGDPVEEPSDKTLAYAIRMMKYFAVWPMEGGSKLYHACTVLICFNTLVYVLLLSLVYFTEQQDSFALIENTAYILAMLPTFTNVTSLVTKMREYKEVISSIQEFIALRQSHPDDVVKSAVRNFLAQVKKLVRSYLSVSVVSTVCVISKPIIQIIMRILLEGTTNHSPASLTLPLKLLPRVLKAPGWLEFILEYVMQVAMVTMVFPMIILLDLFVCLIIKYASHLLEVLNIVLEQFGQEELDFEMNGNMTARNLGGEINKILSQPQLDNILESKTVHPLEEGECVYMASDVRNARVGRQQSLEEALRQIASLHDGILR</sequence>
<reference evidence="11 12" key="1">
    <citation type="submission" date="2023-02" db="EMBL/GenBank/DDBJ databases">
        <title>LHISI_Scaffold_Assembly.</title>
        <authorList>
            <person name="Stuart O.P."/>
            <person name="Cleave R."/>
            <person name="Magrath M.J.L."/>
            <person name="Mikheyev A.S."/>
        </authorList>
    </citation>
    <scope>NUCLEOTIDE SEQUENCE [LARGE SCALE GENOMIC DNA]</scope>
    <source>
        <strain evidence="11">Daus_M_001</strain>
        <tissue evidence="11">Leg muscle</tissue>
    </source>
</reference>
<name>A0ABQ9GT04_9NEOP</name>
<evidence type="ECO:0000313" key="12">
    <source>
        <dbReference type="Proteomes" id="UP001159363"/>
    </source>
</evidence>
<comment type="subcellular location">
    <subcellularLocation>
        <location evidence="1">Cell membrane</location>
        <topology evidence="1">Multi-pass membrane protein</topology>
    </subcellularLocation>
</comment>
<feature type="transmembrane region" description="Helical" evidence="10">
    <location>
        <begin position="76"/>
        <end position="95"/>
    </location>
</feature>
<organism evidence="11 12">
    <name type="scientific">Dryococelus australis</name>
    <dbReference type="NCBI Taxonomy" id="614101"/>
    <lineage>
        <taxon>Eukaryota</taxon>
        <taxon>Metazoa</taxon>
        <taxon>Ecdysozoa</taxon>
        <taxon>Arthropoda</taxon>
        <taxon>Hexapoda</taxon>
        <taxon>Insecta</taxon>
        <taxon>Pterygota</taxon>
        <taxon>Neoptera</taxon>
        <taxon>Polyneoptera</taxon>
        <taxon>Phasmatodea</taxon>
        <taxon>Verophasmatodea</taxon>
        <taxon>Anareolatae</taxon>
        <taxon>Phasmatidae</taxon>
        <taxon>Eurycanthinae</taxon>
        <taxon>Dryococelus</taxon>
    </lineage>
</organism>
<keyword evidence="7 10" id="KW-0472">Membrane</keyword>
<evidence type="ECO:0000256" key="2">
    <source>
        <dbReference type="ARBA" id="ARBA00022475"/>
    </source>
</evidence>
<dbReference type="EMBL" id="JARBHB010000009">
    <property type="protein sequence ID" value="KAJ8875136.1"/>
    <property type="molecule type" value="Genomic_DNA"/>
</dbReference>
<evidence type="ECO:0000256" key="6">
    <source>
        <dbReference type="ARBA" id="ARBA00022989"/>
    </source>
</evidence>
<dbReference type="PANTHER" id="PTHR21137">
    <property type="entry name" value="ODORANT RECEPTOR"/>
    <property type="match status" value="1"/>
</dbReference>
<evidence type="ECO:0000256" key="1">
    <source>
        <dbReference type="ARBA" id="ARBA00004651"/>
    </source>
</evidence>
<gene>
    <name evidence="11" type="ORF">PR048_023029</name>
</gene>
<dbReference type="PANTHER" id="PTHR21137:SF35">
    <property type="entry name" value="ODORANT RECEPTOR 19A-RELATED"/>
    <property type="match status" value="1"/>
</dbReference>
<dbReference type="Pfam" id="PF02949">
    <property type="entry name" value="7tm_6"/>
    <property type="match status" value="1"/>
</dbReference>
<dbReference type="Proteomes" id="UP001159363">
    <property type="component" value="Chromosome 8"/>
</dbReference>
<keyword evidence="12" id="KW-1185">Reference proteome</keyword>
<keyword evidence="4 10" id="KW-0812">Transmembrane</keyword>
<evidence type="ECO:0000256" key="3">
    <source>
        <dbReference type="ARBA" id="ARBA00022606"/>
    </source>
</evidence>
<keyword evidence="5" id="KW-0552">Olfaction</keyword>
<accession>A0ABQ9GT04</accession>
<evidence type="ECO:0000256" key="7">
    <source>
        <dbReference type="ARBA" id="ARBA00023136"/>
    </source>
</evidence>
<feature type="transmembrane region" description="Helical" evidence="10">
    <location>
        <begin position="199"/>
        <end position="224"/>
    </location>
</feature>
<evidence type="ECO:0000256" key="4">
    <source>
        <dbReference type="ARBA" id="ARBA00022692"/>
    </source>
</evidence>
<evidence type="ECO:0000313" key="11">
    <source>
        <dbReference type="EMBL" id="KAJ8875136.1"/>
    </source>
</evidence>
<keyword evidence="3" id="KW-0716">Sensory transduction</keyword>
<dbReference type="InterPro" id="IPR004117">
    <property type="entry name" value="7tm6_olfct_rcpt"/>
</dbReference>
<keyword evidence="2" id="KW-1003">Cell membrane</keyword>
<comment type="caution">
    <text evidence="11">The sequence shown here is derived from an EMBL/GenBank/DDBJ whole genome shotgun (WGS) entry which is preliminary data.</text>
</comment>
<evidence type="ECO:0000256" key="8">
    <source>
        <dbReference type="ARBA" id="ARBA00023170"/>
    </source>
</evidence>
<keyword evidence="6 10" id="KW-1133">Transmembrane helix</keyword>
<evidence type="ECO:0000256" key="10">
    <source>
        <dbReference type="SAM" id="Phobius"/>
    </source>
</evidence>
<feature type="transmembrane region" description="Helical" evidence="10">
    <location>
        <begin position="40"/>
        <end position="64"/>
    </location>
</feature>
<evidence type="ECO:0008006" key="13">
    <source>
        <dbReference type="Google" id="ProtNLM"/>
    </source>
</evidence>
<evidence type="ECO:0000256" key="5">
    <source>
        <dbReference type="ARBA" id="ARBA00022725"/>
    </source>
</evidence>
<evidence type="ECO:0000256" key="9">
    <source>
        <dbReference type="ARBA" id="ARBA00023224"/>
    </source>
</evidence>
<keyword evidence="8" id="KW-0675">Receptor</keyword>
<keyword evidence="9" id="KW-0807">Transducer</keyword>